<evidence type="ECO:0000313" key="19">
    <source>
        <dbReference type="Proteomes" id="UP000198983"/>
    </source>
</evidence>
<evidence type="ECO:0000256" key="1">
    <source>
        <dbReference type="ARBA" id="ARBA00004496"/>
    </source>
</evidence>
<keyword evidence="5 16" id="KW-0808">Transferase</keyword>
<evidence type="ECO:0000256" key="9">
    <source>
        <dbReference type="ARBA" id="ARBA00022763"/>
    </source>
</evidence>
<comment type="subunit">
    <text evidence="16">Monomer.</text>
</comment>
<keyword evidence="13 16" id="KW-0234">DNA repair</keyword>
<evidence type="ECO:0000256" key="13">
    <source>
        <dbReference type="ARBA" id="ARBA00023204"/>
    </source>
</evidence>
<dbReference type="HAMAP" id="MF_01113">
    <property type="entry name" value="DNApol_IV"/>
    <property type="match status" value="1"/>
</dbReference>
<dbReference type="InterPro" id="IPR022880">
    <property type="entry name" value="DNApol_IV"/>
</dbReference>
<feature type="binding site" evidence="16">
    <location>
        <position position="11"/>
    </location>
    <ligand>
        <name>Mg(2+)</name>
        <dbReference type="ChEBI" id="CHEBI:18420"/>
    </ligand>
</feature>
<name>A0A1H1XNF4_9ACTN</name>
<evidence type="ECO:0000313" key="18">
    <source>
        <dbReference type="EMBL" id="SDT10777.1"/>
    </source>
</evidence>
<keyword evidence="8 16" id="KW-0479">Metal-binding</keyword>
<accession>A0A1H1XNF4</accession>
<comment type="subcellular location">
    <subcellularLocation>
        <location evidence="1 16">Cytoplasm</location>
    </subcellularLocation>
</comment>
<dbReference type="CDD" id="cd03586">
    <property type="entry name" value="PolY_Pol_IV_kappa"/>
    <property type="match status" value="1"/>
</dbReference>
<dbReference type="OrthoDB" id="9808813at2"/>
<dbReference type="Proteomes" id="UP000198983">
    <property type="component" value="Chromosome I"/>
</dbReference>
<keyword evidence="19" id="KW-1185">Reference proteome</keyword>
<dbReference type="InterPro" id="IPR001126">
    <property type="entry name" value="UmuC"/>
</dbReference>
<dbReference type="InterPro" id="IPR043502">
    <property type="entry name" value="DNA/RNA_pol_sf"/>
</dbReference>
<sequence length="355" mass="38792">MDTRRWVLHVDLDQFLAAVEVLRRPELAGRPVVVGGSGDPTQRGVVATASYEAREFGVRSGMPLRTAAKRCPDAVFLAADHPAYEEASARVMDTLREFPAVVEVMGWDEAFLEVHTDDPESVAREIQDAVRERTGLNCSVGVGDNKLRAKLATGFGKPAGVFRLTEDNWWTVMGELRTDALWGIGSKTARKLADLGIDTVRGLAAADPRLLADRLGPTMGPWFRRLARGADSSPVVGTPYVPRSRSRETTFQENLTDWAAVRTQVVLLAARVAQDVRLEGRPAARVGIKVRFAPFVTLTRSVRLPAPTSDPAAIEAGALAALDRFSVEERTDRRGGERPVRLLGVRAEFAEEAET</sequence>
<evidence type="ECO:0000256" key="15">
    <source>
        <dbReference type="ARBA" id="ARBA00049244"/>
    </source>
</evidence>
<dbReference type="GO" id="GO:0003684">
    <property type="term" value="F:damaged DNA binding"/>
    <property type="evidence" value="ECO:0007669"/>
    <property type="project" value="InterPro"/>
</dbReference>
<dbReference type="InterPro" id="IPR050116">
    <property type="entry name" value="DNA_polymerase-Y"/>
</dbReference>
<dbReference type="Pfam" id="PF11799">
    <property type="entry name" value="IMS_C"/>
    <property type="match status" value="1"/>
</dbReference>
<protein>
    <recommendedName>
        <fullName evidence="16">DNA polymerase IV</fullName>
        <shortName evidence="16">Pol IV</shortName>
        <ecNumber evidence="16">2.7.7.7</ecNumber>
    </recommendedName>
</protein>
<dbReference type="GO" id="GO:0000287">
    <property type="term" value="F:magnesium ion binding"/>
    <property type="evidence" value="ECO:0007669"/>
    <property type="project" value="UniProtKB-UniRule"/>
</dbReference>
<keyword evidence="12 16" id="KW-0238">DNA-binding</keyword>
<dbReference type="NCBIfam" id="NF002883">
    <property type="entry name" value="PRK03352.1"/>
    <property type="match status" value="1"/>
</dbReference>
<dbReference type="RefSeq" id="WP_092656039.1">
    <property type="nucleotide sequence ID" value="NZ_LT629732.1"/>
</dbReference>
<evidence type="ECO:0000259" key="17">
    <source>
        <dbReference type="PROSITE" id="PS50173"/>
    </source>
</evidence>
<keyword evidence="11 16" id="KW-0239">DNA-directed DNA polymerase</keyword>
<dbReference type="EC" id="2.7.7.7" evidence="16"/>
<dbReference type="SUPFAM" id="SSF56672">
    <property type="entry name" value="DNA/RNA polymerases"/>
    <property type="match status" value="1"/>
</dbReference>
<organism evidence="18 19">
    <name type="scientific">Actinopolymorpha singaporensis</name>
    <dbReference type="NCBI Taxonomy" id="117157"/>
    <lineage>
        <taxon>Bacteria</taxon>
        <taxon>Bacillati</taxon>
        <taxon>Actinomycetota</taxon>
        <taxon>Actinomycetes</taxon>
        <taxon>Propionibacteriales</taxon>
        <taxon>Actinopolymorphaceae</taxon>
        <taxon>Actinopolymorpha</taxon>
    </lineage>
</organism>
<dbReference type="GO" id="GO:0006281">
    <property type="term" value="P:DNA repair"/>
    <property type="evidence" value="ECO:0007669"/>
    <property type="project" value="UniProtKB-UniRule"/>
</dbReference>
<evidence type="ECO:0000256" key="11">
    <source>
        <dbReference type="ARBA" id="ARBA00022932"/>
    </source>
</evidence>
<feature type="binding site" evidence="16">
    <location>
        <position position="108"/>
    </location>
    <ligand>
        <name>Mg(2+)</name>
        <dbReference type="ChEBI" id="CHEBI:18420"/>
    </ligand>
</feature>
<keyword evidence="10 16" id="KW-0460">Magnesium</keyword>
<dbReference type="STRING" id="117157.SAMN04489717_5060"/>
<keyword evidence="7 16" id="KW-0235">DNA replication</keyword>
<reference evidence="18 19" key="1">
    <citation type="submission" date="2016-10" db="EMBL/GenBank/DDBJ databases">
        <authorList>
            <person name="de Groot N.N."/>
        </authorList>
    </citation>
    <scope>NUCLEOTIDE SEQUENCE [LARGE SCALE GENOMIC DNA]</scope>
    <source>
        <strain evidence="18 19">DSM 22024</strain>
    </source>
</reference>
<dbReference type="GO" id="GO:0003887">
    <property type="term" value="F:DNA-directed DNA polymerase activity"/>
    <property type="evidence" value="ECO:0007669"/>
    <property type="project" value="UniProtKB-UniRule"/>
</dbReference>
<feature type="active site" evidence="16">
    <location>
        <position position="109"/>
    </location>
</feature>
<dbReference type="Gene3D" id="3.40.1170.60">
    <property type="match status" value="1"/>
</dbReference>
<dbReference type="InterPro" id="IPR036775">
    <property type="entry name" value="DNA_pol_Y-fam_lit_finger_sf"/>
</dbReference>
<evidence type="ECO:0000256" key="10">
    <source>
        <dbReference type="ARBA" id="ARBA00022842"/>
    </source>
</evidence>
<dbReference type="EMBL" id="LT629732">
    <property type="protein sequence ID" value="SDT10777.1"/>
    <property type="molecule type" value="Genomic_DNA"/>
</dbReference>
<keyword evidence="4 16" id="KW-0963">Cytoplasm</keyword>
<dbReference type="GO" id="GO:0009432">
    <property type="term" value="P:SOS response"/>
    <property type="evidence" value="ECO:0007669"/>
    <property type="project" value="TreeGrafter"/>
</dbReference>
<feature type="site" description="Substrate discrimination" evidence="16">
    <location>
        <position position="16"/>
    </location>
</feature>
<comment type="cofactor">
    <cofactor evidence="16">
        <name>Mg(2+)</name>
        <dbReference type="ChEBI" id="CHEBI:18420"/>
    </cofactor>
    <text evidence="16">Binds 2 magnesium ions per subunit.</text>
</comment>
<evidence type="ECO:0000256" key="5">
    <source>
        <dbReference type="ARBA" id="ARBA00022679"/>
    </source>
</evidence>
<keyword evidence="3 16" id="KW-0515">Mutator protein</keyword>
<dbReference type="Gene3D" id="1.10.150.20">
    <property type="entry name" value="5' to 3' exonuclease, C-terminal subdomain"/>
    <property type="match status" value="1"/>
</dbReference>
<dbReference type="AlphaFoldDB" id="A0A1H1XNF4"/>
<keyword evidence="9 16" id="KW-0227">DNA damage</keyword>
<dbReference type="GO" id="GO:0042276">
    <property type="term" value="P:error-prone translesion synthesis"/>
    <property type="evidence" value="ECO:0007669"/>
    <property type="project" value="TreeGrafter"/>
</dbReference>
<evidence type="ECO:0000256" key="7">
    <source>
        <dbReference type="ARBA" id="ARBA00022705"/>
    </source>
</evidence>
<dbReference type="PANTHER" id="PTHR11076">
    <property type="entry name" value="DNA REPAIR POLYMERASE UMUC / TRANSFERASE FAMILY MEMBER"/>
    <property type="match status" value="1"/>
</dbReference>
<dbReference type="Gene3D" id="3.30.70.270">
    <property type="match status" value="1"/>
</dbReference>
<dbReference type="SUPFAM" id="SSF100879">
    <property type="entry name" value="Lesion bypass DNA polymerase (Y-family), little finger domain"/>
    <property type="match status" value="1"/>
</dbReference>
<comment type="similarity">
    <text evidence="2 16">Belongs to the DNA polymerase type-Y family.</text>
</comment>
<dbReference type="GO" id="GO:0006261">
    <property type="term" value="P:DNA-templated DNA replication"/>
    <property type="evidence" value="ECO:0007669"/>
    <property type="project" value="UniProtKB-UniRule"/>
</dbReference>
<dbReference type="InterPro" id="IPR017961">
    <property type="entry name" value="DNA_pol_Y-fam_little_finger"/>
</dbReference>
<dbReference type="PROSITE" id="PS50173">
    <property type="entry name" value="UMUC"/>
    <property type="match status" value="1"/>
</dbReference>
<evidence type="ECO:0000256" key="3">
    <source>
        <dbReference type="ARBA" id="ARBA00022457"/>
    </source>
</evidence>
<comment type="function">
    <text evidence="14 16">Poorly processive, error-prone DNA polymerase involved in untargeted mutagenesis. Copies undamaged DNA at stalled replication forks, which arise in vivo from mismatched or misaligned primer ends. These misaligned primers can be extended by PolIV. Exhibits no 3'-5' exonuclease (proofreading) activity. May be involved in translesional synthesis, in conjunction with the beta clamp from PolIII.</text>
</comment>
<evidence type="ECO:0000256" key="4">
    <source>
        <dbReference type="ARBA" id="ARBA00022490"/>
    </source>
</evidence>
<dbReference type="GO" id="GO:0005829">
    <property type="term" value="C:cytosol"/>
    <property type="evidence" value="ECO:0007669"/>
    <property type="project" value="TreeGrafter"/>
</dbReference>
<evidence type="ECO:0000256" key="14">
    <source>
        <dbReference type="ARBA" id="ARBA00025589"/>
    </source>
</evidence>
<dbReference type="InterPro" id="IPR043128">
    <property type="entry name" value="Rev_trsase/Diguanyl_cyclase"/>
</dbReference>
<comment type="catalytic activity">
    <reaction evidence="15 16">
        <text>DNA(n) + a 2'-deoxyribonucleoside 5'-triphosphate = DNA(n+1) + diphosphate</text>
        <dbReference type="Rhea" id="RHEA:22508"/>
        <dbReference type="Rhea" id="RHEA-COMP:17339"/>
        <dbReference type="Rhea" id="RHEA-COMP:17340"/>
        <dbReference type="ChEBI" id="CHEBI:33019"/>
        <dbReference type="ChEBI" id="CHEBI:61560"/>
        <dbReference type="ChEBI" id="CHEBI:173112"/>
        <dbReference type="EC" id="2.7.7.7"/>
    </reaction>
</comment>
<gene>
    <name evidence="16" type="primary">dinB</name>
    <name evidence="18" type="ORF">SAMN04489717_5060</name>
</gene>
<evidence type="ECO:0000256" key="8">
    <source>
        <dbReference type="ARBA" id="ARBA00022723"/>
    </source>
</evidence>
<evidence type="ECO:0000256" key="6">
    <source>
        <dbReference type="ARBA" id="ARBA00022695"/>
    </source>
</evidence>
<dbReference type="FunFam" id="3.40.1170.60:FF:000001">
    <property type="entry name" value="DNA polymerase IV"/>
    <property type="match status" value="1"/>
</dbReference>
<evidence type="ECO:0000256" key="2">
    <source>
        <dbReference type="ARBA" id="ARBA00010945"/>
    </source>
</evidence>
<evidence type="ECO:0000256" key="12">
    <source>
        <dbReference type="ARBA" id="ARBA00023125"/>
    </source>
</evidence>
<proteinExistence type="inferred from homology"/>
<dbReference type="Gene3D" id="3.30.1490.100">
    <property type="entry name" value="DNA polymerase, Y-family, little finger domain"/>
    <property type="match status" value="1"/>
</dbReference>
<feature type="domain" description="UmuC" evidence="17">
    <location>
        <begin position="7"/>
        <end position="185"/>
    </location>
</feature>
<evidence type="ECO:0000256" key="16">
    <source>
        <dbReference type="HAMAP-Rule" id="MF_01113"/>
    </source>
</evidence>
<keyword evidence="6 16" id="KW-0548">Nucleotidyltransferase</keyword>
<dbReference type="Pfam" id="PF00817">
    <property type="entry name" value="IMS"/>
    <property type="match status" value="1"/>
</dbReference>
<dbReference type="PANTHER" id="PTHR11076:SF33">
    <property type="entry name" value="DNA POLYMERASE KAPPA"/>
    <property type="match status" value="1"/>
</dbReference>